<dbReference type="PANTHER" id="PTHR35587">
    <property type="entry name" value="EXPRESSED PROTEIN"/>
    <property type="match status" value="1"/>
</dbReference>
<proteinExistence type="predicted"/>
<organism evidence="2 3">
    <name type="scientific">Lentinula raphanica</name>
    <dbReference type="NCBI Taxonomy" id="153919"/>
    <lineage>
        <taxon>Eukaryota</taxon>
        <taxon>Fungi</taxon>
        <taxon>Dikarya</taxon>
        <taxon>Basidiomycota</taxon>
        <taxon>Agaricomycotina</taxon>
        <taxon>Agaricomycetes</taxon>
        <taxon>Agaricomycetidae</taxon>
        <taxon>Agaricales</taxon>
        <taxon>Marasmiineae</taxon>
        <taxon>Omphalotaceae</taxon>
        <taxon>Lentinula</taxon>
    </lineage>
</organism>
<sequence length="130" mass="14605">MAGRSSQARSSSIEPNSSRQHQRSQSRRQTRSQTPHSSNRSYSASGNDSDVAIPSRRRRRQRRGPDGGGRIEGQKRYEGLPGVEEVEDVVNRDEGKDDKDTLKLRLDLNLDVAVEIKARVHGDLTLTLLR</sequence>
<feature type="compositionally biased region" description="Polar residues" evidence="1">
    <location>
        <begin position="39"/>
        <end position="48"/>
    </location>
</feature>
<dbReference type="EMBL" id="MU806439">
    <property type="protein sequence ID" value="KAJ3835175.1"/>
    <property type="molecule type" value="Genomic_DNA"/>
</dbReference>
<reference evidence="2" key="1">
    <citation type="submission" date="2022-08" db="EMBL/GenBank/DDBJ databases">
        <authorList>
            <consortium name="DOE Joint Genome Institute"/>
            <person name="Min B."/>
            <person name="Riley R."/>
            <person name="Sierra-Patev S."/>
            <person name="Naranjo-Ortiz M."/>
            <person name="Looney B."/>
            <person name="Konkel Z."/>
            <person name="Slot J.C."/>
            <person name="Sakamoto Y."/>
            <person name="Steenwyk J.L."/>
            <person name="Rokas A."/>
            <person name="Carro J."/>
            <person name="Camarero S."/>
            <person name="Ferreira P."/>
            <person name="Molpeceres G."/>
            <person name="Ruiz-Duenas F.J."/>
            <person name="Serrano A."/>
            <person name="Henrissat B."/>
            <person name="Drula E."/>
            <person name="Hughes K.W."/>
            <person name="Mata J.L."/>
            <person name="Ishikawa N.K."/>
            <person name="Vargas-Isla R."/>
            <person name="Ushijima S."/>
            <person name="Smith C.A."/>
            <person name="Ahrendt S."/>
            <person name="Andreopoulos W."/>
            <person name="He G."/>
            <person name="Labutti K."/>
            <person name="Lipzen A."/>
            <person name="Ng V."/>
            <person name="Sandor L."/>
            <person name="Barry K."/>
            <person name="Martinez A.T."/>
            <person name="Xiao Y."/>
            <person name="Gibbons J.G."/>
            <person name="Terashima K."/>
            <person name="Hibbett D.S."/>
            <person name="Grigoriev I.V."/>
        </authorList>
    </citation>
    <scope>NUCLEOTIDE SEQUENCE</scope>
    <source>
        <strain evidence="2">TFB9207</strain>
    </source>
</reference>
<name>A0AA38P2N2_9AGAR</name>
<feature type="compositionally biased region" description="Polar residues" evidence="1">
    <location>
        <begin position="1"/>
        <end position="16"/>
    </location>
</feature>
<accession>A0AA38P2N2</accession>
<dbReference type="Proteomes" id="UP001163846">
    <property type="component" value="Unassembled WGS sequence"/>
</dbReference>
<evidence type="ECO:0000313" key="2">
    <source>
        <dbReference type="EMBL" id="KAJ3835175.1"/>
    </source>
</evidence>
<evidence type="ECO:0000256" key="1">
    <source>
        <dbReference type="SAM" id="MobiDB-lite"/>
    </source>
</evidence>
<dbReference type="AlphaFoldDB" id="A0AA38P2N2"/>
<keyword evidence="3" id="KW-1185">Reference proteome</keyword>
<protein>
    <submittedName>
        <fullName evidence="2">Uncharacterized protein</fullName>
    </submittedName>
</protein>
<dbReference type="PANTHER" id="PTHR35587:SF6">
    <property type="entry name" value="BZIP DOMAIN-CONTAINING PROTEIN"/>
    <property type="match status" value="1"/>
</dbReference>
<feature type="region of interest" description="Disordered" evidence="1">
    <location>
        <begin position="1"/>
        <end position="86"/>
    </location>
</feature>
<evidence type="ECO:0000313" key="3">
    <source>
        <dbReference type="Proteomes" id="UP001163846"/>
    </source>
</evidence>
<gene>
    <name evidence="2" type="ORF">F5878DRAFT_727710</name>
</gene>
<comment type="caution">
    <text evidence="2">The sequence shown here is derived from an EMBL/GenBank/DDBJ whole genome shotgun (WGS) entry which is preliminary data.</text>
</comment>
<feature type="compositionally biased region" description="Basic residues" evidence="1">
    <location>
        <begin position="20"/>
        <end position="30"/>
    </location>
</feature>